<dbReference type="Gene3D" id="3.20.20.300">
    <property type="entry name" value="Glycoside hydrolase, family 3, N-terminal domain"/>
    <property type="match status" value="1"/>
</dbReference>
<comment type="similarity">
    <text evidence="1">Belongs to the glycosyl hydrolase 3 family.</text>
</comment>
<dbReference type="KEGG" id="pez:HWQ56_19165"/>
<evidence type="ECO:0000256" key="1">
    <source>
        <dbReference type="ARBA" id="ARBA00005336"/>
    </source>
</evidence>
<dbReference type="PRINTS" id="PR00133">
    <property type="entry name" value="GLHYDRLASE3"/>
</dbReference>
<reference evidence="5 6" key="1">
    <citation type="submission" date="2020-06" db="EMBL/GenBank/DDBJ databases">
        <title>Pseudomonas eucalypticola sp. nov., an endophyte of Eucalyptus dunnii leaves with biocontrol ability of eucalyptus leaf blight.</title>
        <authorList>
            <person name="Liu Y."/>
            <person name="Song Z."/>
            <person name="Zeng H."/>
            <person name="Lu M."/>
            <person name="Wang X."/>
            <person name="Lian X."/>
            <person name="Zhang Q."/>
        </authorList>
    </citation>
    <scope>NUCLEOTIDE SEQUENCE [LARGE SCALE GENOMIC DNA]</scope>
    <source>
        <strain evidence="5 6">NP-1</strain>
    </source>
</reference>
<dbReference type="EMBL" id="CP056030">
    <property type="protein sequence ID" value="QKZ05806.1"/>
    <property type="molecule type" value="Genomic_DNA"/>
</dbReference>
<dbReference type="InterPro" id="IPR036881">
    <property type="entry name" value="Glyco_hydro_3_C_sf"/>
</dbReference>
<dbReference type="InterPro" id="IPR050288">
    <property type="entry name" value="Cellulose_deg_GH3"/>
</dbReference>
<dbReference type="SMART" id="SM01217">
    <property type="entry name" value="Fn3_like"/>
    <property type="match status" value="1"/>
</dbReference>
<gene>
    <name evidence="5" type="ORF">HWQ56_19165</name>
</gene>
<dbReference type="PANTHER" id="PTHR42715:SF10">
    <property type="entry name" value="BETA-GLUCOSIDASE"/>
    <property type="match status" value="1"/>
</dbReference>
<dbReference type="Proteomes" id="UP000509568">
    <property type="component" value="Chromosome"/>
</dbReference>
<dbReference type="AlphaFoldDB" id="A0A7D5HI20"/>
<dbReference type="InterPro" id="IPR036962">
    <property type="entry name" value="Glyco_hydro_3_N_sf"/>
</dbReference>
<keyword evidence="2 5" id="KW-0378">Hydrolase</keyword>
<feature type="signal peptide" evidence="3">
    <location>
        <begin position="1"/>
        <end position="22"/>
    </location>
</feature>
<dbReference type="Gene3D" id="2.60.120.380">
    <property type="match status" value="1"/>
</dbReference>
<dbReference type="SUPFAM" id="SSF52279">
    <property type="entry name" value="Beta-D-glucan exohydrolase, C-terminal domain"/>
    <property type="match status" value="1"/>
</dbReference>
<dbReference type="Gene3D" id="3.40.50.1700">
    <property type="entry name" value="Glycoside hydrolase family 3 C-terminal domain"/>
    <property type="match status" value="1"/>
</dbReference>
<dbReference type="InterPro" id="IPR002772">
    <property type="entry name" value="Glyco_hydro_3_C"/>
</dbReference>
<dbReference type="PANTHER" id="PTHR42715">
    <property type="entry name" value="BETA-GLUCOSIDASE"/>
    <property type="match status" value="1"/>
</dbReference>
<dbReference type="InterPro" id="IPR001764">
    <property type="entry name" value="Glyco_hydro_3_N"/>
</dbReference>
<evidence type="ECO:0000256" key="3">
    <source>
        <dbReference type="SAM" id="SignalP"/>
    </source>
</evidence>
<evidence type="ECO:0000313" key="6">
    <source>
        <dbReference type="Proteomes" id="UP000509568"/>
    </source>
</evidence>
<dbReference type="GO" id="GO:0004553">
    <property type="term" value="F:hydrolase activity, hydrolyzing O-glycosyl compounds"/>
    <property type="evidence" value="ECO:0007669"/>
    <property type="project" value="InterPro"/>
</dbReference>
<keyword evidence="3" id="KW-0732">Signal</keyword>
<feature type="chain" id="PRO_5029002378" evidence="3">
    <location>
        <begin position="23"/>
        <end position="842"/>
    </location>
</feature>
<keyword evidence="6" id="KW-1185">Reference proteome</keyword>
<dbReference type="SUPFAM" id="SSF51445">
    <property type="entry name" value="(Trans)glycosidases"/>
    <property type="match status" value="1"/>
</dbReference>
<evidence type="ECO:0000256" key="2">
    <source>
        <dbReference type="ARBA" id="ARBA00022801"/>
    </source>
</evidence>
<evidence type="ECO:0000259" key="4">
    <source>
        <dbReference type="SMART" id="SM01217"/>
    </source>
</evidence>
<feature type="domain" description="Fibronectin type III-like" evidence="4">
    <location>
        <begin position="759"/>
        <end position="828"/>
    </location>
</feature>
<dbReference type="Pfam" id="PF14310">
    <property type="entry name" value="Fn3-like"/>
    <property type="match status" value="1"/>
</dbReference>
<sequence length="842" mass="89591">MPSPLRLVAGAAFLMLSTLSHADVPQRAKALLAAMTVEEKSALLYGYGSKVVEGQQWQVYVKGIPRLGIPDMTQGDAPSGLMIGSRQVTQMPASVALAATFSPAVAQAYGEVIGSETRALGYGVIHGPNVDVLRDPRHGRAHESFGEDPVLVSAMATAYVRGVQHHQVLADAKHFAVNTVEQDRLQMDARIDLRTLNELYLAPFQDVVEDGDVAMVMCAYNKINGVHACDDRGLIHDLLRQRWGFTGIVRTDAGAHHGLESLRNGVDQEFRVADQYGDRLLAAIKAGNFAEAPVDEAVLHILETMMRHGIFDNPPARTVADLNADAVKAQDVAERSIVLLKNSQGLLPLSPGIGSLALIGASADDTLTAGGPANPAPAGKDTVLQALRQRLPATRITYAPGTDAVSPASLAPGFAPLPRAMLTHLQARYDTGAQQVDGCLCFTPMRGFQDMALSSVAHYQWPPEHARSVTWQGQLQVSQAGDYGLDLVGQGRARWQLDGQVVLALDATQPGSRVQRHIYLSTGAHRLQVTYDKAGSEGQLKVGLQPPPGVLDARMAAAVEAARQADVAVVIARDLASEANDRPGLSLPNDQDRLIAAVAAANPRTVVVLTTGSAVTLPWQTQVPALLEAWYGGTRGGAAIASVLVGEVNPGGRLPVSFPASEKDLATSPLTSFPGVNAVALYPEGLATGYRHHTRSGAPAAAYPFGFGLSYSRFTYRALHLGTDHFTVGTPAADGTFKGVPALQATVTVQNAGNRAGTVVAQLYLEFPLAAQVPAPLLKAFDSVYLQPGESRVVTFNLDQRAFSTYDPQRRAWQVVPGRYRIKVGDNAVELPLSLPVRAIAP</sequence>
<evidence type="ECO:0000313" key="5">
    <source>
        <dbReference type="EMBL" id="QKZ05806.1"/>
    </source>
</evidence>
<protein>
    <submittedName>
        <fullName evidence="5">Glycoside hydrolase family 3 C-terminal domain-containing protein</fullName>
    </submittedName>
</protein>
<dbReference type="InterPro" id="IPR026891">
    <property type="entry name" value="Fn3-like"/>
</dbReference>
<proteinExistence type="inferred from homology"/>
<accession>A0A7D5HI20</accession>
<dbReference type="Pfam" id="PF01915">
    <property type="entry name" value="Glyco_hydro_3_C"/>
    <property type="match status" value="1"/>
</dbReference>
<dbReference type="RefSeq" id="WP_176571506.1">
    <property type="nucleotide sequence ID" value="NZ_CP056030.1"/>
</dbReference>
<dbReference type="GO" id="GO:0005975">
    <property type="term" value="P:carbohydrate metabolic process"/>
    <property type="evidence" value="ECO:0007669"/>
    <property type="project" value="InterPro"/>
</dbReference>
<dbReference type="InterPro" id="IPR017853">
    <property type="entry name" value="GH"/>
</dbReference>
<dbReference type="InterPro" id="IPR013783">
    <property type="entry name" value="Ig-like_fold"/>
</dbReference>
<organism evidence="5 6">
    <name type="scientific">Pseudomonas eucalypticola</name>
    <dbReference type="NCBI Taxonomy" id="2599595"/>
    <lineage>
        <taxon>Bacteria</taxon>
        <taxon>Pseudomonadati</taxon>
        <taxon>Pseudomonadota</taxon>
        <taxon>Gammaproteobacteria</taxon>
        <taxon>Pseudomonadales</taxon>
        <taxon>Pseudomonadaceae</taxon>
        <taxon>Pseudomonas</taxon>
    </lineage>
</organism>
<dbReference type="SUPFAM" id="SSF56988">
    <property type="entry name" value="Anthrax protective antigen"/>
    <property type="match status" value="1"/>
</dbReference>
<name>A0A7D5HI20_9PSED</name>
<dbReference type="Pfam" id="PF00933">
    <property type="entry name" value="Glyco_hydro_3"/>
    <property type="match status" value="1"/>
</dbReference>
<dbReference type="Gene3D" id="2.60.40.10">
    <property type="entry name" value="Immunoglobulins"/>
    <property type="match status" value="1"/>
</dbReference>